<evidence type="ECO:0000313" key="2">
    <source>
        <dbReference type="Proteomes" id="UP000827892"/>
    </source>
</evidence>
<dbReference type="Proteomes" id="UP000827892">
    <property type="component" value="Chromosome I"/>
</dbReference>
<reference evidence="1 2" key="1">
    <citation type="submission" date="2022-05" db="EMBL/GenBank/DDBJ databases">
        <title>Chromosome-level reference genomes for two strains of Caenorhabditis briggsae: an improved platform for comparative genomics.</title>
        <authorList>
            <person name="Stevens L."/>
            <person name="Andersen E.C."/>
        </authorList>
    </citation>
    <scope>NUCLEOTIDE SEQUENCE [LARGE SCALE GENOMIC DNA]</scope>
    <source>
        <strain evidence="1">QX1410_ONT</strain>
        <tissue evidence="1">Whole-organism</tissue>
    </source>
</reference>
<evidence type="ECO:0000313" key="1">
    <source>
        <dbReference type="EMBL" id="ULU14026.1"/>
    </source>
</evidence>
<organism evidence="1 2">
    <name type="scientific">Caenorhabditis briggsae</name>
    <dbReference type="NCBI Taxonomy" id="6238"/>
    <lineage>
        <taxon>Eukaryota</taxon>
        <taxon>Metazoa</taxon>
        <taxon>Ecdysozoa</taxon>
        <taxon>Nematoda</taxon>
        <taxon>Chromadorea</taxon>
        <taxon>Rhabditida</taxon>
        <taxon>Rhabditina</taxon>
        <taxon>Rhabditomorpha</taxon>
        <taxon>Rhabditoidea</taxon>
        <taxon>Rhabditidae</taxon>
        <taxon>Peloderinae</taxon>
        <taxon>Caenorhabditis</taxon>
    </lineage>
</organism>
<dbReference type="AlphaFoldDB" id="A0AAE9DYG5"/>
<accession>A0AAE9DYG5</accession>
<sequence length="66" mass="7394">MASGAPLVEWSGVVGLVGLCGRTLVEWSHRLTVKQIKERQEKIGFRDPKKEDVQRDGQNFVVKKGT</sequence>
<name>A0AAE9DYG5_CAEBR</name>
<gene>
    <name evidence="1" type="ORF">L3Y34_016502</name>
</gene>
<proteinExistence type="predicted"/>
<dbReference type="EMBL" id="CP090891">
    <property type="protein sequence ID" value="ULU14026.1"/>
    <property type="molecule type" value="Genomic_DNA"/>
</dbReference>
<protein>
    <submittedName>
        <fullName evidence="1">Uncharacterized protein</fullName>
    </submittedName>
</protein>